<dbReference type="EMBL" id="CAFBMB010000074">
    <property type="protein sequence ID" value="CAB4902370.1"/>
    <property type="molecule type" value="Genomic_DNA"/>
</dbReference>
<accession>A0A6J7GCX4</accession>
<sequence length="64" mass="6702">MSRFNLLAGTASDGVDPSLPESAWALSPLGWVLVLLPFIALVVGIVVGVINKKENANLTNDILA</sequence>
<evidence type="ECO:0000256" key="1">
    <source>
        <dbReference type="SAM" id="Phobius"/>
    </source>
</evidence>
<reference evidence="2" key="1">
    <citation type="submission" date="2020-05" db="EMBL/GenBank/DDBJ databases">
        <authorList>
            <person name="Chiriac C."/>
            <person name="Salcher M."/>
            <person name="Ghai R."/>
            <person name="Kavagutti S V."/>
        </authorList>
    </citation>
    <scope>NUCLEOTIDE SEQUENCE</scope>
</reference>
<keyword evidence="1" id="KW-0812">Transmembrane</keyword>
<protein>
    <submittedName>
        <fullName evidence="2">Unannotated protein</fullName>
    </submittedName>
</protein>
<evidence type="ECO:0000313" key="2">
    <source>
        <dbReference type="EMBL" id="CAB4902370.1"/>
    </source>
</evidence>
<keyword evidence="1" id="KW-1133">Transmembrane helix</keyword>
<gene>
    <name evidence="2" type="ORF">UFOPK3516_01004</name>
</gene>
<organism evidence="2">
    <name type="scientific">freshwater metagenome</name>
    <dbReference type="NCBI Taxonomy" id="449393"/>
    <lineage>
        <taxon>unclassified sequences</taxon>
        <taxon>metagenomes</taxon>
        <taxon>ecological metagenomes</taxon>
    </lineage>
</organism>
<feature type="transmembrane region" description="Helical" evidence="1">
    <location>
        <begin position="29"/>
        <end position="50"/>
    </location>
</feature>
<keyword evidence="1" id="KW-0472">Membrane</keyword>
<dbReference type="AlphaFoldDB" id="A0A6J7GCX4"/>
<name>A0A6J7GCX4_9ZZZZ</name>
<proteinExistence type="predicted"/>